<name>A0ACB9HD88_9ASTR</name>
<reference evidence="2" key="1">
    <citation type="journal article" date="2022" name="Mol. Ecol. Resour.">
        <title>The genomes of chicory, endive, great burdock and yacon provide insights into Asteraceae palaeo-polyploidization history and plant inulin production.</title>
        <authorList>
            <person name="Fan W."/>
            <person name="Wang S."/>
            <person name="Wang H."/>
            <person name="Wang A."/>
            <person name="Jiang F."/>
            <person name="Liu H."/>
            <person name="Zhao H."/>
            <person name="Xu D."/>
            <person name="Zhang Y."/>
        </authorList>
    </citation>
    <scope>NUCLEOTIDE SEQUENCE [LARGE SCALE GENOMIC DNA]</scope>
    <source>
        <strain evidence="2">cv. Yunnan</strain>
    </source>
</reference>
<organism evidence="1 2">
    <name type="scientific">Smallanthus sonchifolius</name>
    <dbReference type="NCBI Taxonomy" id="185202"/>
    <lineage>
        <taxon>Eukaryota</taxon>
        <taxon>Viridiplantae</taxon>
        <taxon>Streptophyta</taxon>
        <taxon>Embryophyta</taxon>
        <taxon>Tracheophyta</taxon>
        <taxon>Spermatophyta</taxon>
        <taxon>Magnoliopsida</taxon>
        <taxon>eudicotyledons</taxon>
        <taxon>Gunneridae</taxon>
        <taxon>Pentapetalae</taxon>
        <taxon>asterids</taxon>
        <taxon>campanulids</taxon>
        <taxon>Asterales</taxon>
        <taxon>Asteraceae</taxon>
        <taxon>Asteroideae</taxon>
        <taxon>Heliantheae alliance</taxon>
        <taxon>Millerieae</taxon>
        <taxon>Smallanthus</taxon>
    </lineage>
</organism>
<reference evidence="1 2" key="2">
    <citation type="journal article" date="2022" name="Mol. Ecol. Resour.">
        <title>The genomes of chicory, endive, great burdock and yacon provide insights into Asteraceae paleo-polyploidization history and plant inulin production.</title>
        <authorList>
            <person name="Fan W."/>
            <person name="Wang S."/>
            <person name="Wang H."/>
            <person name="Wang A."/>
            <person name="Jiang F."/>
            <person name="Liu H."/>
            <person name="Zhao H."/>
            <person name="Xu D."/>
            <person name="Zhang Y."/>
        </authorList>
    </citation>
    <scope>NUCLEOTIDE SEQUENCE [LARGE SCALE GENOMIC DNA]</scope>
    <source>
        <strain evidence="2">cv. Yunnan</strain>
        <tissue evidence="1">Leaves</tissue>
    </source>
</reference>
<dbReference type="EMBL" id="CM042029">
    <property type="protein sequence ID" value="KAI3793130.1"/>
    <property type="molecule type" value="Genomic_DNA"/>
</dbReference>
<sequence>MQRYIKESGQILSRLTLAAVVIDGLRGSGVGFDRARRRRRRLWSTAATVAAVFDYSGSAQCDKGVYLRSQITAQLNRMIIINNNKSQLLTDETPPKKKAYTLDVPHMV</sequence>
<proteinExistence type="predicted"/>
<gene>
    <name evidence="1" type="ORF">L1987_35744</name>
</gene>
<keyword evidence="2" id="KW-1185">Reference proteome</keyword>
<accession>A0ACB9HD88</accession>
<protein>
    <submittedName>
        <fullName evidence="1">Uncharacterized protein</fullName>
    </submittedName>
</protein>
<comment type="caution">
    <text evidence="1">The sequence shown here is derived from an EMBL/GenBank/DDBJ whole genome shotgun (WGS) entry which is preliminary data.</text>
</comment>
<evidence type="ECO:0000313" key="2">
    <source>
        <dbReference type="Proteomes" id="UP001056120"/>
    </source>
</evidence>
<evidence type="ECO:0000313" key="1">
    <source>
        <dbReference type="EMBL" id="KAI3793130.1"/>
    </source>
</evidence>
<dbReference type="Proteomes" id="UP001056120">
    <property type="component" value="Linkage Group LG12"/>
</dbReference>